<dbReference type="Proteomes" id="UP000005090">
    <property type="component" value="Chromosome"/>
</dbReference>
<dbReference type="InterPro" id="IPR003140">
    <property type="entry name" value="PLipase/COase/thioEstase"/>
</dbReference>
<evidence type="ECO:0000256" key="1">
    <source>
        <dbReference type="ARBA" id="ARBA00006499"/>
    </source>
</evidence>
<sequence>MNPLSIVEIEPRAEHRHSIIWLHGLGADGHDFESIVPELRLQAEPHIHFVFPDAPFRPITINGGMTMRAWFDILELSRHLRVDIAGLYASCRLVGQLIEAEIARGIPADQIMLAGFSQGGAVALQAGLSYSRRLAGIVALSTFLPTLTQLESERSAANRDLPIFIGHGILDSVVAVEYGKQTSDRLQAWGYPVEWHDYMMDHSVCREEIERLAGFINGIFR</sequence>
<proteinExistence type="inferred from homology"/>
<dbReference type="EMBL" id="CM001475">
    <property type="protein sequence ID" value="EIC28146.1"/>
    <property type="molecule type" value="Genomic_DNA"/>
</dbReference>
<keyword evidence="5" id="KW-1185">Reference proteome</keyword>
<dbReference type="HOGENOM" id="CLU_049413_3_2_6"/>
<gene>
    <name evidence="4" type="ORF">Metal_0283</name>
</gene>
<dbReference type="GO" id="GO:0016787">
    <property type="term" value="F:hydrolase activity"/>
    <property type="evidence" value="ECO:0007669"/>
    <property type="project" value="UniProtKB-KW"/>
</dbReference>
<dbReference type="InterPro" id="IPR050565">
    <property type="entry name" value="LYPA1-2/EST-like"/>
</dbReference>
<dbReference type="AlphaFoldDB" id="H8GLV0"/>
<evidence type="ECO:0000313" key="4">
    <source>
        <dbReference type="EMBL" id="EIC28146.1"/>
    </source>
</evidence>
<dbReference type="InterPro" id="IPR029058">
    <property type="entry name" value="AB_hydrolase_fold"/>
</dbReference>
<evidence type="ECO:0000259" key="3">
    <source>
        <dbReference type="Pfam" id="PF02230"/>
    </source>
</evidence>
<name>H8GLV0_METAL</name>
<protein>
    <submittedName>
        <fullName evidence="4">Putative esterase</fullName>
    </submittedName>
</protein>
<keyword evidence="2" id="KW-0378">Hydrolase</keyword>
<evidence type="ECO:0000313" key="5">
    <source>
        <dbReference type="Proteomes" id="UP000005090"/>
    </source>
</evidence>
<organism evidence="4 5">
    <name type="scientific">Methylomicrobium album BG8</name>
    <dbReference type="NCBI Taxonomy" id="686340"/>
    <lineage>
        <taxon>Bacteria</taxon>
        <taxon>Pseudomonadati</taxon>
        <taxon>Pseudomonadota</taxon>
        <taxon>Gammaproteobacteria</taxon>
        <taxon>Methylococcales</taxon>
        <taxon>Methylococcaceae</taxon>
        <taxon>Methylomicrobium</taxon>
    </lineage>
</organism>
<dbReference type="eggNOG" id="COG0400">
    <property type="taxonomic scope" value="Bacteria"/>
</dbReference>
<dbReference type="PANTHER" id="PTHR10655:SF17">
    <property type="entry name" value="LYSOPHOSPHOLIPASE-LIKE PROTEIN 1"/>
    <property type="match status" value="1"/>
</dbReference>
<dbReference type="STRING" id="686340.Metal_0283"/>
<evidence type="ECO:0000256" key="2">
    <source>
        <dbReference type="ARBA" id="ARBA00022801"/>
    </source>
</evidence>
<dbReference type="Gene3D" id="3.40.50.1820">
    <property type="entry name" value="alpha/beta hydrolase"/>
    <property type="match status" value="1"/>
</dbReference>
<comment type="similarity">
    <text evidence="1">Belongs to the AB hydrolase superfamily. AB hydrolase 2 family.</text>
</comment>
<accession>H8GLV0</accession>
<feature type="domain" description="Phospholipase/carboxylesterase/thioesterase" evidence="3">
    <location>
        <begin position="9"/>
        <end position="217"/>
    </location>
</feature>
<reference evidence="4 5" key="1">
    <citation type="journal article" date="2013" name="Genome Announc.">
        <title>Genome Sequence of the Obligate Gammaproteobacterial Methanotroph Methylomicrobium album Strain BG8.</title>
        <authorList>
            <person name="Kits K.D."/>
            <person name="Kalyuzhnaya M.G."/>
            <person name="Klotz M.G."/>
            <person name="Jetten M.S."/>
            <person name="Op den Camp H.J."/>
            <person name="Vuilleumier S."/>
            <person name="Bringel F."/>
            <person name="Dispirito A.A."/>
            <person name="Murrell J.C."/>
            <person name="Bruce D."/>
            <person name="Cheng J.F."/>
            <person name="Copeland A."/>
            <person name="Goodwin L."/>
            <person name="Hauser L."/>
            <person name="Lajus A."/>
            <person name="Land M.L."/>
            <person name="Lapidus A."/>
            <person name="Lucas S."/>
            <person name="Medigue C."/>
            <person name="Pitluck S."/>
            <person name="Woyke T."/>
            <person name="Zeytun A."/>
            <person name="Stein L.Y."/>
        </authorList>
    </citation>
    <scope>NUCLEOTIDE SEQUENCE [LARGE SCALE GENOMIC DNA]</scope>
    <source>
        <strain evidence="4 5">BG8</strain>
    </source>
</reference>
<dbReference type="Pfam" id="PF02230">
    <property type="entry name" value="Abhydrolase_2"/>
    <property type="match status" value="1"/>
</dbReference>
<dbReference type="PANTHER" id="PTHR10655">
    <property type="entry name" value="LYSOPHOSPHOLIPASE-RELATED"/>
    <property type="match status" value="1"/>
</dbReference>
<dbReference type="SUPFAM" id="SSF53474">
    <property type="entry name" value="alpha/beta-Hydrolases"/>
    <property type="match status" value="1"/>
</dbReference>
<dbReference type="RefSeq" id="WP_005368889.1">
    <property type="nucleotide sequence ID" value="NZ_CM001475.1"/>
</dbReference>